<name>A0AAD7ULD0_9STRA</name>
<keyword evidence="3" id="KW-1185">Reference proteome</keyword>
<dbReference type="AlphaFoldDB" id="A0AAD7ULD0"/>
<feature type="region of interest" description="Disordered" evidence="1">
    <location>
        <begin position="223"/>
        <end position="268"/>
    </location>
</feature>
<dbReference type="Proteomes" id="UP001230188">
    <property type="component" value="Unassembled WGS sequence"/>
</dbReference>
<protein>
    <submittedName>
        <fullName evidence="2">Uncharacterized protein</fullName>
    </submittedName>
</protein>
<dbReference type="Pfam" id="PF06951">
    <property type="entry name" value="PLA2G12"/>
    <property type="match status" value="1"/>
</dbReference>
<dbReference type="GO" id="GO:0016042">
    <property type="term" value="P:lipid catabolic process"/>
    <property type="evidence" value="ECO:0007669"/>
    <property type="project" value="InterPro"/>
</dbReference>
<organism evidence="2 3">
    <name type="scientific">Chrysophaeum taylorii</name>
    <dbReference type="NCBI Taxonomy" id="2483200"/>
    <lineage>
        <taxon>Eukaryota</taxon>
        <taxon>Sar</taxon>
        <taxon>Stramenopiles</taxon>
        <taxon>Ochrophyta</taxon>
        <taxon>Pelagophyceae</taxon>
        <taxon>Pelagomonadales</taxon>
        <taxon>Pelagomonadaceae</taxon>
        <taxon>Chrysophaeum</taxon>
    </lineage>
</organism>
<evidence type="ECO:0000313" key="3">
    <source>
        <dbReference type="Proteomes" id="UP001230188"/>
    </source>
</evidence>
<reference evidence="2" key="1">
    <citation type="submission" date="2023-01" db="EMBL/GenBank/DDBJ databases">
        <title>Metagenome sequencing of chrysophaentin producing Chrysophaeum taylorii.</title>
        <authorList>
            <person name="Davison J."/>
            <person name="Bewley C."/>
        </authorList>
    </citation>
    <scope>NUCLEOTIDE SEQUENCE</scope>
    <source>
        <strain evidence="2">NIES-1699</strain>
    </source>
</reference>
<dbReference type="GO" id="GO:0005576">
    <property type="term" value="C:extracellular region"/>
    <property type="evidence" value="ECO:0007669"/>
    <property type="project" value="InterPro"/>
</dbReference>
<dbReference type="InterPro" id="IPR010711">
    <property type="entry name" value="PLA2G12"/>
</dbReference>
<dbReference type="PANTHER" id="PTHR12824">
    <property type="entry name" value="GROUP XII SECRETORY PHOSPHOLIPASE A2 FAMILY MEMBER"/>
    <property type="match status" value="1"/>
</dbReference>
<dbReference type="EMBL" id="JAQMWT010000163">
    <property type="protein sequence ID" value="KAJ8608676.1"/>
    <property type="molecule type" value="Genomic_DNA"/>
</dbReference>
<dbReference type="GO" id="GO:0005509">
    <property type="term" value="F:calcium ion binding"/>
    <property type="evidence" value="ECO:0007669"/>
    <property type="project" value="InterPro"/>
</dbReference>
<gene>
    <name evidence="2" type="ORF">CTAYLR_009402</name>
</gene>
<sequence length="268" mass="29010">MSAARRVVVVALIVAAQEELFGGKKACNPYRCPKGQEPAPKRPLKLTSTGSCNGLGSGGGMSMFSAQKIDDPLAHCCDVRQACDQICGASLKMCDEALELCMNTTCASVEDKEDCDRSAGIHRLMTQLGDGCKKFVPAQAQGCQCFAPDKAKRRREQVLTDLYKRYAPDSVSKVKGLVKKATTPKKYATLLVKVVEKYPAAIKKVQDQQQAYFENILRKAKADEANKNNKGSSGQKPDPPPQEEEDSDDADIVDLDDAPPDHAGGDEL</sequence>
<dbReference type="GO" id="GO:0004623">
    <property type="term" value="F:phospholipase A2 activity"/>
    <property type="evidence" value="ECO:0007669"/>
    <property type="project" value="InterPro"/>
</dbReference>
<feature type="compositionally biased region" description="Acidic residues" evidence="1">
    <location>
        <begin position="241"/>
        <end position="258"/>
    </location>
</feature>
<accession>A0AAD7ULD0</accession>
<evidence type="ECO:0000313" key="2">
    <source>
        <dbReference type="EMBL" id="KAJ8608676.1"/>
    </source>
</evidence>
<feature type="compositionally biased region" description="Basic and acidic residues" evidence="1">
    <location>
        <begin position="259"/>
        <end position="268"/>
    </location>
</feature>
<proteinExistence type="predicted"/>
<evidence type="ECO:0000256" key="1">
    <source>
        <dbReference type="SAM" id="MobiDB-lite"/>
    </source>
</evidence>
<dbReference type="PANTHER" id="PTHR12824:SF8">
    <property type="entry name" value="GXIVSPLA2, ISOFORM A"/>
    <property type="match status" value="1"/>
</dbReference>
<comment type="caution">
    <text evidence="2">The sequence shown here is derived from an EMBL/GenBank/DDBJ whole genome shotgun (WGS) entry which is preliminary data.</text>
</comment>